<dbReference type="InterPro" id="IPR001624">
    <property type="entry name" value="FliE"/>
</dbReference>
<gene>
    <name evidence="4" type="primary">fliE</name>
    <name evidence="5" type="ORF">U1T56_23135</name>
</gene>
<dbReference type="EMBL" id="JBBLZC010000043">
    <property type="protein sequence ID" value="MEK0086062.1"/>
    <property type="molecule type" value="Genomic_DNA"/>
</dbReference>
<keyword evidence="5" id="KW-0969">Cilium</keyword>
<evidence type="ECO:0000256" key="4">
    <source>
        <dbReference type="HAMAP-Rule" id="MF_00724"/>
    </source>
</evidence>
<dbReference type="PANTHER" id="PTHR34653:SF1">
    <property type="entry name" value="FLAGELLAR HOOK-BASAL BODY COMPLEX PROTEIN FLIE"/>
    <property type="match status" value="1"/>
</dbReference>
<comment type="caution">
    <text evidence="5">The sequence shown here is derived from an EMBL/GenBank/DDBJ whole genome shotgun (WGS) entry which is preliminary data.</text>
</comment>
<name>A0ABU8XXX2_9PROT</name>
<protein>
    <recommendedName>
        <fullName evidence="4">Flagellar hook-basal body complex protein FliE</fullName>
    </recommendedName>
</protein>
<sequence length="107" mass="11529">MPTATNAVSRAALAAYEAATRRAREETAAPAAPAATPRFEAMLRQELEATRDALRASESASVEALTGRGDLQQVVEAVTEAELGLQKLVAVRDRMISAYQEIMRMPI</sequence>
<evidence type="ECO:0000313" key="5">
    <source>
        <dbReference type="EMBL" id="MEK0086062.1"/>
    </source>
</evidence>
<reference evidence="5 6" key="1">
    <citation type="submission" date="2024-01" db="EMBL/GenBank/DDBJ databases">
        <title>Multi-omics insights into the function and evolution of sodium benzoate biodegradation pathways in Benzoatithermus flavus gen. nov., sp. nov. from hot spring.</title>
        <authorList>
            <person name="Hu C.-J."/>
            <person name="Li W.-J."/>
        </authorList>
    </citation>
    <scope>NUCLEOTIDE SEQUENCE [LARGE SCALE GENOMIC DNA]</scope>
    <source>
        <strain evidence="5 6">SYSU G07066</strain>
    </source>
</reference>
<evidence type="ECO:0000256" key="3">
    <source>
        <dbReference type="ARBA" id="ARBA00023143"/>
    </source>
</evidence>
<evidence type="ECO:0000313" key="6">
    <source>
        <dbReference type="Proteomes" id="UP001375743"/>
    </source>
</evidence>
<accession>A0ABU8XXX2</accession>
<dbReference type="Pfam" id="PF02049">
    <property type="entry name" value="FliE"/>
    <property type="match status" value="1"/>
</dbReference>
<evidence type="ECO:0000256" key="1">
    <source>
        <dbReference type="ARBA" id="ARBA00004117"/>
    </source>
</evidence>
<dbReference type="PANTHER" id="PTHR34653">
    <property type="match status" value="1"/>
</dbReference>
<proteinExistence type="inferred from homology"/>
<organism evidence="5 6">
    <name type="scientific">Benzoatithermus flavus</name>
    <dbReference type="NCBI Taxonomy" id="3108223"/>
    <lineage>
        <taxon>Bacteria</taxon>
        <taxon>Pseudomonadati</taxon>
        <taxon>Pseudomonadota</taxon>
        <taxon>Alphaproteobacteria</taxon>
        <taxon>Geminicoccales</taxon>
        <taxon>Geminicoccaceae</taxon>
        <taxon>Benzoatithermus</taxon>
    </lineage>
</organism>
<keyword evidence="3 4" id="KW-0975">Bacterial flagellum</keyword>
<dbReference type="PRINTS" id="PR01006">
    <property type="entry name" value="FLGHOOKFLIE"/>
</dbReference>
<dbReference type="Proteomes" id="UP001375743">
    <property type="component" value="Unassembled WGS sequence"/>
</dbReference>
<keyword evidence="5" id="KW-0966">Cell projection</keyword>
<keyword evidence="5" id="KW-0282">Flagellum</keyword>
<dbReference type="HAMAP" id="MF_00724">
    <property type="entry name" value="FliE"/>
    <property type="match status" value="1"/>
</dbReference>
<comment type="subcellular location">
    <subcellularLocation>
        <location evidence="1 4">Bacterial flagellum basal body</location>
    </subcellularLocation>
</comment>
<keyword evidence="6" id="KW-1185">Reference proteome</keyword>
<evidence type="ECO:0000256" key="2">
    <source>
        <dbReference type="ARBA" id="ARBA00009272"/>
    </source>
</evidence>
<comment type="similarity">
    <text evidence="2 4">Belongs to the FliE family.</text>
</comment>
<dbReference type="RefSeq" id="WP_418161905.1">
    <property type="nucleotide sequence ID" value="NZ_JBBLZC010000043.1"/>
</dbReference>